<dbReference type="Gene3D" id="3.30.750.44">
    <property type="match status" value="1"/>
</dbReference>
<dbReference type="PANTHER" id="PTHR32060">
    <property type="entry name" value="TAIL-SPECIFIC PROTEASE"/>
    <property type="match status" value="1"/>
</dbReference>
<gene>
    <name evidence="2" type="ORF">H1P_2130002</name>
</gene>
<dbReference type="Gene3D" id="3.90.226.10">
    <property type="entry name" value="2-enoyl-CoA Hydratase, Chain A, domain 1"/>
    <property type="match status" value="1"/>
</dbReference>
<dbReference type="InterPro" id="IPR041489">
    <property type="entry name" value="PDZ_6"/>
</dbReference>
<feature type="domain" description="PDZ" evidence="1">
    <location>
        <begin position="140"/>
        <end position="184"/>
    </location>
</feature>
<reference evidence="2 3" key="1">
    <citation type="submission" date="2019-01" db="EMBL/GenBank/DDBJ databases">
        <authorList>
            <person name="Brito A."/>
        </authorList>
    </citation>
    <scope>NUCLEOTIDE SEQUENCE [LARGE SCALE GENOMIC DNA]</scope>
    <source>
        <strain evidence="2">1</strain>
    </source>
</reference>
<accession>A0A563VQF9</accession>
<dbReference type="Proteomes" id="UP000320055">
    <property type="component" value="Unassembled WGS sequence"/>
</dbReference>
<evidence type="ECO:0000313" key="2">
    <source>
        <dbReference type="EMBL" id="VEP13702.1"/>
    </source>
</evidence>
<dbReference type="GO" id="GO:0030288">
    <property type="term" value="C:outer membrane-bounded periplasmic space"/>
    <property type="evidence" value="ECO:0007669"/>
    <property type="project" value="TreeGrafter"/>
</dbReference>
<dbReference type="SMART" id="SM00245">
    <property type="entry name" value="TSPc"/>
    <property type="match status" value="1"/>
</dbReference>
<dbReference type="InterPro" id="IPR005151">
    <property type="entry name" value="Tail-specific_protease"/>
</dbReference>
<dbReference type="PANTHER" id="PTHR32060:SF30">
    <property type="entry name" value="CARBOXY-TERMINAL PROCESSING PROTEASE CTPA"/>
    <property type="match status" value="1"/>
</dbReference>
<dbReference type="EMBL" id="CAACVJ010000128">
    <property type="protein sequence ID" value="VEP13702.1"/>
    <property type="molecule type" value="Genomic_DNA"/>
</dbReference>
<dbReference type="InterPro" id="IPR029045">
    <property type="entry name" value="ClpP/crotonase-like_dom_sf"/>
</dbReference>
<dbReference type="InterPro" id="IPR036034">
    <property type="entry name" value="PDZ_sf"/>
</dbReference>
<organism evidence="2 3">
    <name type="scientific">Hyella patelloides LEGE 07179</name>
    <dbReference type="NCBI Taxonomy" id="945734"/>
    <lineage>
        <taxon>Bacteria</taxon>
        <taxon>Bacillati</taxon>
        <taxon>Cyanobacteriota</taxon>
        <taxon>Cyanophyceae</taxon>
        <taxon>Pleurocapsales</taxon>
        <taxon>Hyellaceae</taxon>
        <taxon>Hyella</taxon>
    </lineage>
</organism>
<dbReference type="Gene3D" id="2.30.42.10">
    <property type="match status" value="1"/>
</dbReference>
<dbReference type="Pfam" id="PF03572">
    <property type="entry name" value="Peptidase_S41"/>
    <property type="match status" value="1"/>
</dbReference>
<dbReference type="GO" id="GO:0008236">
    <property type="term" value="F:serine-type peptidase activity"/>
    <property type="evidence" value="ECO:0007669"/>
    <property type="project" value="InterPro"/>
</dbReference>
<dbReference type="InterPro" id="IPR028204">
    <property type="entry name" value="Tricorn_C1"/>
</dbReference>
<dbReference type="PROSITE" id="PS50106">
    <property type="entry name" value="PDZ"/>
    <property type="match status" value="1"/>
</dbReference>
<dbReference type="SUPFAM" id="SSF50156">
    <property type="entry name" value="PDZ domain-like"/>
    <property type="match status" value="1"/>
</dbReference>
<keyword evidence="3" id="KW-1185">Reference proteome</keyword>
<sequence length="432" mass="48486">MKQPIVSRLNRWIVAFLLSFFLVWLCYCISPVFSQSSSSQVEVFESAWSKVKDNFFDPDLNGVDWEKMRSQYKPQAAQAKSTKELAEIINQMLGELNTSHTHFYTQDEPAYYQIAGIFRRFLREDLKPFLPDGKLEYTGIGIYTEKIDNKTFIKAIINGSPAEKAGLKVGDELLSVENQPFQAIQSFVGKADREVPVLIQHTADASPQEIVVIPKVFNPATMFLDAVKDSVEVIEQDDTKIGYIHIWSYADLKYQEQLETELVYDRLKDTDGLVWDIRDGWGGASPTYLNIFTAPVPTITSIFRDGVARDRQMQWQKPVVMLVNQGSRSGKEILAYGFRKYGVGQIVGSETAGAVVAGRPYIMPDGSLLYLAVADVYVDGERLEGQGIVPDVRVSLPIPYAQGIDLQKEQAVETVLDSIGKASTMRLLINLD</sequence>
<dbReference type="AlphaFoldDB" id="A0A563VQF9"/>
<dbReference type="Pfam" id="PF14684">
    <property type="entry name" value="Tricorn_C1"/>
    <property type="match status" value="1"/>
</dbReference>
<evidence type="ECO:0000259" key="1">
    <source>
        <dbReference type="PROSITE" id="PS50106"/>
    </source>
</evidence>
<dbReference type="SUPFAM" id="SSF52096">
    <property type="entry name" value="ClpP/crotonase"/>
    <property type="match status" value="1"/>
</dbReference>
<dbReference type="OrthoDB" id="9812068at2"/>
<dbReference type="Pfam" id="PF17820">
    <property type="entry name" value="PDZ_6"/>
    <property type="match status" value="1"/>
</dbReference>
<dbReference type="InterPro" id="IPR001478">
    <property type="entry name" value="PDZ"/>
</dbReference>
<evidence type="ECO:0000313" key="3">
    <source>
        <dbReference type="Proteomes" id="UP000320055"/>
    </source>
</evidence>
<dbReference type="RefSeq" id="WP_144871945.1">
    <property type="nucleotide sequence ID" value="NZ_LR213961.1"/>
</dbReference>
<dbReference type="GO" id="GO:0004175">
    <property type="term" value="F:endopeptidase activity"/>
    <property type="evidence" value="ECO:0007669"/>
    <property type="project" value="TreeGrafter"/>
</dbReference>
<name>A0A563VQF9_9CYAN</name>
<protein>
    <submittedName>
        <fullName evidence="2">Peptidase S41</fullName>
    </submittedName>
</protein>
<proteinExistence type="predicted"/>
<dbReference type="SMART" id="SM00228">
    <property type="entry name" value="PDZ"/>
    <property type="match status" value="1"/>
</dbReference>
<dbReference type="GO" id="GO:0006508">
    <property type="term" value="P:proteolysis"/>
    <property type="evidence" value="ECO:0007669"/>
    <property type="project" value="InterPro"/>
</dbReference>
<dbReference type="GO" id="GO:0007165">
    <property type="term" value="P:signal transduction"/>
    <property type="evidence" value="ECO:0007669"/>
    <property type="project" value="TreeGrafter"/>
</dbReference>
<dbReference type="CDD" id="cd07562">
    <property type="entry name" value="Peptidase_S41_TRI"/>
    <property type="match status" value="1"/>
</dbReference>